<proteinExistence type="predicted"/>
<keyword evidence="5" id="KW-1185">Reference proteome</keyword>
<dbReference type="Gene3D" id="1.10.357.10">
    <property type="entry name" value="Tetracycline Repressor, domain 2"/>
    <property type="match status" value="1"/>
</dbReference>
<name>A0ABT5JSY8_9SPHN</name>
<evidence type="ECO:0000313" key="4">
    <source>
        <dbReference type="EMBL" id="MDC8754677.1"/>
    </source>
</evidence>
<evidence type="ECO:0000256" key="2">
    <source>
        <dbReference type="PROSITE-ProRule" id="PRU00335"/>
    </source>
</evidence>
<sequence length="186" mass="19445">MPAPARKPPMSKESLLPLLARHVLAHGFGQASLRPLAKAAGTSDRMLLYHFGSKEALIADLLAYLAALYAAGLETALGDDRPSTRADVLARIIDQNRDPAMQPFMALWWEIVAGAARGTPGFAAAAQAMMGELLGWLEGQMPEGDADPAGGARYLLTVIEGAMMLSAIGHADTAREGLLAGGLAPS</sequence>
<dbReference type="EMBL" id="JAQQXQ010000005">
    <property type="protein sequence ID" value="MDC8754677.1"/>
    <property type="molecule type" value="Genomic_DNA"/>
</dbReference>
<dbReference type="PROSITE" id="PS50977">
    <property type="entry name" value="HTH_TETR_2"/>
    <property type="match status" value="1"/>
</dbReference>
<dbReference type="Pfam" id="PF00440">
    <property type="entry name" value="TetR_N"/>
    <property type="match status" value="1"/>
</dbReference>
<dbReference type="PANTHER" id="PTHR30055:SF219">
    <property type="entry name" value="TRANSCRIPTIONAL REGULATORY PROTEIN"/>
    <property type="match status" value="1"/>
</dbReference>
<accession>A0ABT5JSY8</accession>
<evidence type="ECO:0000259" key="3">
    <source>
        <dbReference type="PROSITE" id="PS50977"/>
    </source>
</evidence>
<dbReference type="PANTHER" id="PTHR30055">
    <property type="entry name" value="HTH-TYPE TRANSCRIPTIONAL REGULATOR RUTR"/>
    <property type="match status" value="1"/>
</dbReference>
<protein>
    <submittedName>
        <fullName evidence="4">TetR/AcrR family transcriptional regulator</fullName>
    </submittedName>
</protein>
<dbReference type="Proteomes" id="UP001216558">
    <property type="component" value="Unassembled WGS sequence"/>
</dbReference>
<dbReference type="SUPFAM" id="SSF46689">
    <property type="entry name" value="Homeodomain-like"/>
    <property type="match status" value="1"/>
</dbReference>
<gene>
    <name evidence="4" type="ORF">OIK40_08495</name>
</gene>
<organism evidence="4 5">
    <name type="scientific">Erythrobacter fulvus</name>
    <dbReference type="NCBI Taxonomy" id="2987523"/>
    <lineage>
        <taxon>Bacteria</taxon>
        <taxon>Pseudomonadati</taxon>
        <taxon>Pseudomonadota</taxon>
        <taxon>Alphaproteobacteria</taxon>
        <taxon>Sphingomonadales</taxon>
        <taxon>Erythrobacteraceae</taxon>
        <taxon>Erythrobacter/Porphyrobacter group</taxon>
        <taxon>Erythrobacter</taxon>
    </lineage>
</organism>
<comment type="caution">
    <text evidence="4">The sequence shown here is derived from an EMBL/GenBank/DDBJ whole genome shotgun (WGS) entry which is preliminary data.</text>
</comment>
<evidence type="ECO:0000313" key="5">
    <source>
        <dbReference type="Proteomes" id="UP001216558"/>
    </source>
</evidence>
<dbReference type="InterPro" id="IPR001647">
    <property type="entry name" value="HTH_TetR"/>
</dbReference>
<dbReference type="InterPro" id="IPR050109">
    <property type="entry name" value="HTH-type_TetR-like_transc_reg"/>
</dbReference>
<keyword evidence="1 2" id="KW-0238">DNA-binding</keyword>
<reference evidence="4 5" key="1">
    <citation type="submission" date="2022-10" db="EMBL/GenBank/DDBJ databases">
        <title>Erythrobacter sp. sf7 Genome sequencing.</title>
        <authorList>
            <person name="Park S."/>
        </authorList>
    </citation>
    <scope>NUCLEOTIDE SEQUENCE [LARGE SCALE GENOMIC DNA]</scope>
    <source>
        <strain evidence="5">sf7</strain>
    </source>
</reference>
<evidence type="ECO:0000256" key="1">
    <source>
        <dbReference type="ARBA" id="ARBA00023125"/>
    </source>
</evidence>
<feature type="domain" description="HTH tetR-type" evidence="3">
    <location>
        <begin position="9"/>
        <end position="69"/>
    </location>
</feature>
<dbReference type="InterPro" id="IPR009057">
    <property type="entry name" value="Homeodomain-like_sf"/>
</dbReference>
<feature type="DNA-binding region" description="H-T-H motif" evidence="2">
    <location>
        <begin position="32"/>
        <end position="51"/>
    </location>
</feature>